<feature type="domain" description="GH16" evidence="2">
    <location>
        <begin position="28"/>
        <end position="254"/>
    </location>
</feature>
<dbReference type="OrthoDB" id="4781at2759"/>
<evidence type="ECO:0000256" key="1">
    <source>
        <dbReference type="SAM" id="SignalP"/>
    </source>
</evidence>
<reference evidence="3 4" key="1">
    <citation type="submission" date="2020-05" db="EMBL/GenBank/DDBJ databases">
        <title>Identification and distribution of gene clusters putatively required for synthesis of sphingolipid metabolism inhibitors in phylogenetically diverse species of the filamentous fungus Fusarium.</title>
        <authorList>
            <person name="Kim H.-S."/>
            <person name="Busman M."/>
            <person name="Brown D.W."/>
            <person name="Divon H."/>
            <person name="Uhlig S."/>
            <person name="Proctor R.H."/>
        </authorList>
    </citation>
    <scope>NUCLEOTIDE SEQUENCE [LARGE SCALE GENOMIC DNA]</scope>
    <source>
        <strain evidence="3 4">NRRL 20693</strain>
    </source>
</reference>
<dbReference type="EMBL" id="JAAGWQ010000051">
    <property type="protein sequence ID" value="KAF5673874.1"/>
    <property type="molecule type" value="Genomic_DNA"/>
</dbReference>
<dbReference type="InterPro" id="IPR000757">
    <property type="entry name" value="Beta-glucanase-like"/>
</dbReference>
<name>A0A8H5TRJ0_FUSHE</name>
<dbReference type="PANTHER" id="PTHR10963:SF68">
    <property type="entry name" value="GLYCOSIDASE CRH1-RELATED"/>
    <property type="match status" value="1"/>
</dbReference>
<dbReference type="GO" id="GO:0005975">
    <property type="term" value="P:carbohydrate metabolic process"/>
    <property type="evidence" value="ECO:0007669"/>
    <property type="project" value="InterPro"/>
</dbReference>
<feature type="signal peptide" evidence="1">
    <location>
        <begin position="1"/>
        <end position="19"/>
    </location>
</feature>
<dbReference type="GO" id="GO:0016757">
    <property type="term" value="F:glycosyltransferase activity"/>
    <property type="evidence" value="ECO:0007669"/>
    <property type="project" value="TreeGrafter"/>
</dbReference>
<dbReference type="CDD" id="cd02183">
    <property type="entry name" value="GH16_fungal_CRH1_transglycosylase"/>
    <property type="match status" value="1"/>
</dbReference>
<organism evidence="3 4">
    <name type="scientific">Fusarium heterosporum</name>
    <dbReference type="NCBI Taxonomy" id="42747"/>
    <lineage>
        <taxon>Eukaryota</taxon>
        <taxon>Fungi</taxon>
        <taxon>Dikarya</taxon>
        <taxon>Ascomycota</taxon>
        <taxon>Pezizomycotina</taxon>
        <taxon>Sordariomycetes</taxon>
        <taxon>Hypocreomycetidae</taxon>
        <taxon>Hypocreales</taxon>
        <taxon>Nectriaceae</taxon>
        <taxon>Fusarium</taxon>
        <taxon>Fusarium heterosporum species complex</taxon>
    </lineage>
</organism>
<dbReference type="SUPFAM" id="SSF49899">
    <property type="entry name" value="Concanavalin A-like lectins/glucanases"/>
    <property type="match status" value="1"/>
</dbReference>
<accession>A0A8H5TRJ0</accession>
<dbReference type="InterPro" id="IPR050546">
    <property type="entry name" value="Glycosyl_Hydrlase_16"/>
</dbReference>
<keyword evidence="1" id="KW-0732">Signal</keyword>
<dbReference type="Pfam" id="PF00722">
    <property type="entry name" value="Glyco_hydro_16"/>
    <property type="match status" value="1"/>
</dbReference>
<comment type="caution">
    <text evidence="3">The sequence shown here is derived from an EMBL/GenBank/DDBJ whole genome shotgun (WGS) entry which is preliminary data.</text>
</comment>
<dbReference type="PROSITE" id="PS51762">
    <property type="entry name" value="GH16_2"/>
    <property type="match status" value="1"/>
</dbReference>
<dbReference type="InterPro" id="IPR013320">
    <property type="entry name" value="ConA-like_dom_sf"/>
</dbReference>
<evidence type="ECO:0000313" key="4">
    <source>
        <dbReference type="Proteomes" id="UP000567885"/>
    </source>
</evidence>
<dbReference type="AlphaFoldDB" id="A0A8H5TRJ0"/>
<sequence length="283" mass="30863">MFSKAFYALAFAAPALVSAQTFTKCNPLTQTCPPDPAFGKDTVHCDFSKGPCEAFAEDAGTSIQHNEHGAVFTISGPNQAPTIATSKYIFFGRVDVELKASNGVGVVTSLVLQSDNLDEIDYEWLGGDNAQVQTNYFSKGDVSTYDRGAFHPVDSPIDKYHLYSIEWTPSFINWLVDDVVVRTLNYADAKGGSAFPQTPCQVKLGTWVAGRPDAAEGTVIWAGGMTDFSQGPFEAYYKSISVIDYAGGDKPTTKSVREYIYQGNSCSYESIKTLQKRDCKPLN</sequence>
<evidence type="ECO:0000259" key="2">
    <source>
        <dbReference type="PROSITE" id="PS51762"/>
    </source>
</evidence>
<feature type="chain" id="PRO_5034758106" evidence="1">
    <location>
        <begin position="20"/>
        <end position="283"/>
    </location>
</feature>
<evidence type="ECO:0000313" key="3">
    <source>
        <dbReference type="EMBL" id="KAF5673874.1"/>
    </source>
</evidence>
<dbReference type="GO" id="GO:0004553">
    <property type="term" value="F:hydrolase activity, hydrolyzing O-glycosyl compounds"/>
    <property type="evidence" value="ECO:0007669"/>
    <property type="project" value="InterPro"/>
</dbReference>
<dbReference type="Proteomes" id="UP000567885">
    <property type="component" value="Unassembled WGS sequence"/>
</dbReference>
<protein>
    <submittedName>
        <fullName evidence="3">Putative rAsp f 9 allergen</fullName>
    </submittedName>
</protein>
<dbReference type="Gene3D" id="2.60.120.200">
    <property type="match status" value="1"/>
</dbReference>
<gene>
    <name evidence="3" type="ORF">FHETE_3261</name>
</gene>
<dbReference type="PANTHER" id="PTHR10963">
    <property type="entry name" value="GLYCOSYL HYDROLASE-RELATED"/>
    <property type="match status" value="1"/>
</dbReference>
<dbReference type="GO" id="GO:0009277">
    <property type="term" value="C:fungal-type cell wall"/>
    <property type="evidence" value="ECO:0007669"/>
    <property type="project" value="TreeGrafter"/>
</dbReference>
<proteinExistence type="predicted"/>
<dbReference type="GO" id="GO:0031505">
    <property type="term" value="P:fungal-type cell wall organization"/>
    <property type="evidence" value="ECO:0007669"/>
    <property type="project" value="TreeGrafter"/>
</dbReference>
<keyword evidence="4" id="KW-1185">Reference proteome</keyword>